<evidence type="ECO:0000256" key="1">
    <source>
        <dbReference type="SAM" id="MobiDB-lite"/>
    </source>
</evidence>
<gene>
    <name evidence="3" type="ORF">G9272_14845</name>
</gene>
<evidence type="ECO:0000256" key="2">
    <source>
        <dbReference type="SAM" id="SignalP"/>
    </source>
</evidence>
<accession>A0A6M4X977</accession>
<dbReference type="SUPFAM" id="SSF53182">
    <property type="entry name" value="Pyrrolidone carboxyl peptidase (pyroglutamate aminopeptidase)"/>
    <property type="match status" value="1"/>
</dbReference>
<evidence type="ECO:0000313" key="3">
    <source>
        <dbReference type="EMBL" id="QJT06826.1"/>
    </source>
</evidence>
<feature type="chain" id="PRO_5027089591" evidence="2">
    <location>
        <begin position="25"/>
        <end position="409"/>
    </location>
</feature>
<dbReference type="Proteomes" id="UP000502665">
    <property type="component" value="Chromosome"/>
</dbReference>
<dbReference type="Gene3D" id="3.40.630.20">
    <property type="entry name" value="Peptidase C15, pyroglutamyl peptidase I-like"/>
    <property type="match status" value="1"/>
</dbReference>
<dbReference type="EMBL" id="CP049838">
    <property type="protein sequence ID" value="QJT06826.1"/>
    <property type="molecule type" value="Genomic_DNA"/>
</dbReference>
<feature type="region of interest" description="Disordered" evidence="1">
    <location>
        <begin position="314"/>
        <end position="335"/>
    </location>
</feature>
<reference evidence="3" key="1">
    <citation type="submission" date="2020-03" db="EMBL/GenBank/DDBJ databases">
        <title>Molecular networking-based the target discovery of potent antiproliferative macrolactams: 5/6/7/16 polycyclic ansamycins and glycosylated trienomycin from Streptomyces cacaoi subsp. asoensis.</title>
        <authorList>
            <person name="Liu L.-L."/>
        </authorList>
    </citation>
    <scope>NUCLEOTIDE SEQUENCE [LARGE SCALE GENOMIC DNA]</scope>
    <source>
        <strain evidence="3">H2S5</strain>
    </source>
</reference>
<proteinExistence type="predicted"/>
<sequence length="409" mass="44082">MRVRVGVLALALSAGLAFPTAATATEAVPAPTVEEQRLTQAVPQEILARSGFDAVAPRFARLLEASHSYARARQIVTREGAALWRRAVDRVQGRGPAGGDLSRDDDRPLYWARLGMTSEVRTWQPGFAVTDGQRTALLDTLERTSRGQTDLHYPRHAKGLKRVLVTGFDPFTLDRDIRISNPSGATALALDGTVIQTADGPARVETAMFPVRWQDFAEQSVERALRPYLPHVDLFTTVSQGRVGRFDVERTNGAWRGGFPDNENIGRTETVPVADPATQPQWTTTTLPYAAIVAADTGRFPVYDNTSVTEIPAGGAEPVVRPEGPTAGSTARAGGGGNYLSNEIAYRATLLRDRLGLHASLPGGHVHTPVLQFAAGNTQDVTDPEFVRNRLDIVAQVRAILAVAVAAGR</sequence>
<dbReference type="InterPro" id="IPR036440">
    <property type="entry name" value="Peptidase_C15-like_sf"/>
</dbReference>
<dbReference type="AlphaFoldDB" id="A0A6M4X977"/>
<name>A0A6M4X977_9ACTN</name>
<keyword evidence="2" id="KW-0732">Signal</keyword>
<feature type="signal peptide" evidence="2">
    <location>
        <begin position="1"/>
        <end position="24"/>
    </location>
</feature>
<keyword evidence="4" id="KW-1185">Reference proteome</keyword>
<protein>
    <submittedName>
        <fullName evidence="3">Pyroglutamyl peptidase</fullName>
    </submittedName>
</protein>
<evidence type="ECO:0000313" key="4">
    <source>
        <dbReference type="Proteomes" id="UP000502665"/>
    </source>
</evidence>
<organism evidence="3 4">
    <name type="scientific">Streptomyces asoensis</name>
    <dbReference type="NCBI Taxonomy" id="249586"/>
    <lineage>
        <taxon>Bacteria</taxon>
        <taxon>Bacillati</taxon>
        <taxon>Actinomycetota</taxon>
        <taxon>Actinomycetes</taxon>
        <taxon>Kitasatosporales</taxon>
        <taxon>Streptomycetaceae</taxon>
        <taxon>Streptomyces</taxon>
    </lineage>
</organism>